<gene>
    <name evidence="2" type="ORF">KIH74_12390</name>
</gene>
<dbReference type="RefSeq" id="WP_214156020.1">
    <property type="nucleotide sequence ID" value="NZ_JAHBAY010000004.1"/>
</dbReference>
<dbReference type="Gene3D" id="3.20.20.210">
    <property type="match status" value="1"/>
</dbReference>
<name>A0ABS5TF66_9ACTN</name>
<dbReference type="EMBL" id="JAHBAY010000004">
    <property type="protein sequence ID" value="MBT0769728.1"/>
    <property type="molecule type" value="Genomic_DNA"/>
</dbReference>
<dbReference type="InterPro" id="IPR002629">
    <property type="entry name" value="Met_Synth_C/arc"/>
</dbReference>
<evidence type="ECO:0000313" key="3">
    <source>
        <dbReference type="Proteomes" id="UP001197247"/>
    </source>
</evidence>
<dbReference type="Pfam" id="PF01717">
    <property type="entry name" value="Meth_synt_2"/>
    <property type="match status" value="1"/>
</dbReference>
<accession>A0ABS5TF66</accession>
<protein>
    <recommendedName>
        <fullName evidence="1">Cobalamin-independent methionine synthase MetE C-terminal/archaeal domain-containing protein</fullName>
    </recommendedName>
</protein>
<reference evidence="2 3" key="1">
    <citation type="submission" date="2021-05" db="EMBL/GenBank/DDBJ databases">
        <title>Kineosporia and Streptomyces sp. nov. two new marine actinobacteria isolated from Coral.</title>
        <authorList>
            <person name="Buangrab K."/>
            <person name="Sutthacheep M."/>
            <person name="Yeemin T."/>
            <person name="Harunari E."/>
            <person name="Igarashi Y."/>
            <person name="Kanchanasin P."/>
            <person name="Tanasupawat S."/>
            <person name="Phongsopitanun W."/>
        </authorList>
    </citation>
    <scope>NUCLEOTIDE SEQUENCE [LARGE SCALE GENOMIC DNA]</scope>
    <source>
        <strain evidence="2 3">J2-2</strain>
    </source>
</reference>
<keyword evidence="3" id="KW-1185">Reference proteome</keyword>
<dbReference type="Proteomes" id="UP001197247">
    <property type="component" value="Unassembled WGS sequence"/>
</dbReference>
<evidence type="ECO:0000313" key="2">
    <source>
        <dbReference type="EMBL" id="MBT0769728.1"/>
    </source>
</evidence>
<dbReference type="SUPFAM" id="SSF51726">
    <property type="entry name" value="UROD/MetE-like"/>
    <property type="match status" value="1"/>
</dbReference>
<proteinExistence type="predicted"/>
<comment type="caution">
    <text evidence="2">The sequence shown here is derived from an EMBL/GenBank/DDBJ whole genome shotgun (WGS) entry which is preliminary data.</text>
</comment>
<organism evidence="2 3">
    <name type="scientific">Kineosporia corallincola</name>
    <dbReference type="NCBI Taxonomy" id="2835133"/>
    <lineage>
        <taxon>Bacteria</taxon>
        <taxon>Bacillati</taxon>
        <taxon>Actinomycetota</taxon>
        <taxon>Actinomycetes</taxon>
        <taxon>Kineosporiales</taxon>
        <taxon>Kineosporiaceae</taxon>
        <taxon>Kineosporia</taxon>
    </lineage>
</organism>
<feature type="domain" description="Cobalamin-independent methionine synthase MetE C-terminal/archaeal" evidence="1">
    <location>
        <begin position="153"/>
        <end position="351"/>
    </location>
</feature>
<dbReference type="InterPro" id="IPR038071">
    <property type="entry name" value="UROD/MetE-like_sf"/>
</dbReference>
<sequence length="359" mass="37215">MSSSSLHLPSDLSPDLPVAEPEAEVVIGPGATTGIGSWPGTDVVDTMRVTFGELGDPPAIPYLPELPARGPGSDMIGRGAGLLAELPVDLQPSGWRLVDHPGRDAQRIRSWLRQDLDVLAETGDGYQGLLKLQVTGPWTLASSLWLPRLERVVVDPGACRDLVASLAEGVTRHLEEVARLLPGARLVLQVDEPAVQAVLAGSLPTASGFGRLRAIEESVVVEGLGAVLEAATKAGAVRTVVHSCASKPPVDVLLKAGASALSLDVSQLGAQRWEQVAEATENGTALWAGAVPTGAASRPEAVADAVWNPWRKLGLDPKAAADVVVTPACGLAGASPRQARSALKVAKEAARILADRALG</sequence>
<evidence type="ECO:0000259" key="1">
    <source>
        <dbReference type="Pfam" id="PF01717"/>
    </source>
</evidence>